<gene>
    <name evidence="1" type="ORF">SNOG_14080</name>
</gene>
<sequence>MTLAGKQPTNPAIIVANTKKSRILTMLFVNAWHSALHRADWHHVNDWHTCE</sequence>
<dbReference type="KEGG" id="pno:SNOG_14080"/>
<dbReference type="AlphaFoldDB" id="Q0U2F3"/>
<dbReference type="EMBL" id="CH445353">
    <property type="protein sequence ID" value="EAT78705.1"/>
    <property type="molecule type" value="Genomic_DNA"/>
</dbReference>
<reference evidence="2" key="1">
    <citation type="journal article" date="2007" name="Plant Cell">
        <title>Dothideomycete-plant interactions illuminated by genome sequencing and EST analysis of the wheat pathogen Stagonospora nodorum.</title>
        <authorList>
            <person name="Hane J.K."/>
            <person name="Lowe R.G."/>
            <person name="Solomon P.S."/>
            <person name="Tan K.C."/>
            <person name="Schoch C.L."/>
            <person name="Spatafora J.W."/>
            <person name="Crous P.W."/>
            <person name="Kodira C."/>
            <person name="Birren B.W."/>
            <person name="Galagan J.E."/>
            <person name="Torriani S.F."/>
            <person name="McDonald B.A."/>
            <person name="Oliver R.P."/>
        </authorList>
    </citation>
    <scope>NUCLEOTIDE SEQUENCE [LARGE SCALE GENOMIC DNA]</scope>
    <source>
        <strain evidence="2">SN15 / ATCC MYA-4574 / FGSC 10173</strain>
    </source>
</reference>
<dbReference type="RefSeq" id="XP_001804280.1">
    <property type="nucleotide sequence ID" value="XM_001804228.1"/>
</dbReference>
<organism evidence="1 2">
    <name type="scientific">Phaeosphaeria nodorum (strain SN15 / ATCC MYA-4574 / FGSC 10173)</name>
    <name type="common">Glume blotch fungus</name>
    <name type="synonym">Parastagonospora nodorum</name>
    <dbReference type="NCBI Taxonomy" id="321614"/>
    <lineage>
        <taxon>Eukaryota</taxon>
        <taxon>Fungi</taxon>
        <taxon>Dikarya</taxon>
        <taxon>Ascomycota</taxon>
        <taxon>Pezizomycotina</taxon>
        <taxon>Dothideomycetes</taxon>
        <taxon>Pleosporomycetidae</taxon>
        <taxon>Pleosporales</taxon>
        <taxon>Pleosporineae</taxon>
        <taxon>Phaeosphaeriaceae</taxon>
        <taxon>Parastagonospora</taxon>
    </lineage>
</organism>
<dbReference type="HOGENOM" id="CLU_3107149_0_0_1"/>
<proteinExistence type="predicted"/>
<evidence type="ECO:0000313" key="1">
    <source>
        <dbReference type="EMBL" id="EAT78705.1"/>
    </source>
</evidence>
<dbReference type="GeneID" id="5981203"/>
<protein>
    <submittedName>
        <fullName evidence="1">Uncharacterized protein</fullName>
    </submittedName>
</protein>
<name>Q0U2F3_PHANO</name>
<accession>Q0U2F3</accession>
<dbReference type="InParanoid" id="Q0U2F3"/>
<evidence type="ECO:0000313" key="2">
    <source>
        <dbReference type="Proteomes" id="UP000001055"/>
    </source>
</evidence>
<dbReference type="Proteomes" id="UP000001055">
    <property type="component" value="Unassembled WGS sequence"/>
</dbReference>